<evidence type="ECO:0000313" key="3">
    <source>
        <dbReference type="EMBL" id="SEA83520.1"/>
    </source>
</evidence>
<evidence type="ECO:0000256" key="1">
    <source>
        <dbReference type="SAM" id="SignalP"/>
    </source>
</evidence>
<feature type="chain" id="PRO_5017221795" evidence="1">
    <location>
        <begin position="24"/>
        <end position="186"/>
    </location>
</feature>
<dbReference type="PROSITE" id="PS50206">
    <property type="entry name" value="RHODANESE_3"/>
    <property type="match status" value="1"/>
</dbReference>
<feature type="domain" description="Rhodanese" evidence="2">
    <location>
        <begin position="41"/>
        <end position="158"/>
    </location>
</feature>
<proteinExistence type="predicted"/>
<dbReference type="EMBL" id="FNRJ01000008">
    <property type="protein sequence ID" value="SEA83520.1"/>
    <property type="molecule type" value="Genomic_DNA"/>
</dbReference>
<gene>
    <name evidence="3" type="ORF">SAMN02745729_10853</name>
</gene>
<dbReference type="STRING" id="1122198.SAMN02745729_10853"/>
<protein>
    <submittedName>
        <fullName evidence="3">Rhodanese-like domain-containing protein</fullName>
    </submittedName>
</protein>
<keyword evidence="4" id="KW-1185">Reference proteome</keyword>
<dbReference type="InterPro" id="IPR036873">
    <property type="entry name" value="Rhodanese-like_dom_sf"/>
</dbReference>
<dbReference type="SUPFAM" id="SSF52821">
    <property type="entry name" value="Rhodanese/Cell cycle control phosphatase"/>
    <property type="match status" value="1"/>
</dbReference>
<accession>A0A1H4EG09</accession>
<keyword evidence="1" id="KW-0732">Signal</keyword>
<dbReference type="InterPro" id="IPR001763">
    <property type="entry name" value="Rhodanese-like_dom"/>
</dbReference>
<evidence type="ECO:0000259" key="2">
    <source>
        <dbReference type="PROSITE" id="PS50206"/>
    </source>
</evidence>
<reference evidence="4" key="1">
    <citation type="submission" date="2016-10" db="EMBL/GenBank/DDBJ databases">
        <authorList>
            <person name="Varghese N."/>
            <person name="Submissions S."/>
        </authorList>
    </citation>
    <scope>NUCLEOTIDE SEQUENCE [LARGE SCALE GENOMIC DNA]</scope>
    <source>
        <strain evidence="4">DSM 11526</strain>
    </source>
</reference>
<sequence length="186" mass="20946">MKKLLTPMLLSAALAMPMAAAQANDEIGITPEATYELVQEKRDEVLFIDVRDPVEIMFIGFTDEVDLNIPYLMVDRSQWDAQKNRFRLYQNPDFAAQVEQALIQRGLDKNATVITMCRSGSERGLPSAEFLRENGFPNATYVINGFQGDSIKAGDNAGFRIQNGWQNSGLPWGSKPNPEKIYRIDR</sequence>
<dbReference type="Proteomes" id="UP000242469">
    <property type="component" value="Unassembled WGS sequence"/>
</dbReference>
<dbReference type="RefSeq" id="WP_091826619.1">
    <property type="nucleotide sequence ID" value="NZ_FNRJ01000008.1"/>
</dbReference>
<dbReference type="Gene3D" id="3.40.250.10">
    <property type="entry name" value="Rhodanese-like domain"/>
    <property type="match status" value="1"/>
</dbReference>
<dbReference type="Pfam" id="PF00581">
    <property type="entry name" value="Rhodanese"/>
    <property type="match status" value="1"/>
</dbReference>
<feature type="signal peptide" evidence="1">
    <location>
        <begin position="1"/>
        <end position="23"/>
    </location>
</feature>
<organism evidence="3 4">
    <name type="scientific">Marinobacterium iners DSM 11526</name>
    <dbReference type="NCBI Taxonomy" id="1122198"/>
    <lineage>
        <taxon>Bacteria</taxon>
        <taxon>Pseudomonadati</taxon>
        <taxon>Pseudomonadota</taxon>
        <taxon>Gammaproteobacteria</taxon>
        <taxon>Oceanospirillales</taxon>
        <taxon>Oceanospirillaceae</taxon>
        <taxon>Marinobacterium</taxon>
    </lineage>
</organism>
<evidence type="ECO:0000313" key="4">
    <source>
        <dbReference type="Proteomes" id="UP000242469"/>
    </source>
</evidence>
<dbReference type="OrthoDB" id="7835227at2"/>
<dbReference type="AlphaFoldDB" id="A0A1H4EG09"/>
<dbReference type="SMART" id="SM00450">
    <property type="entry name" value="RHOD"/>
    <property type="match status" value="1"/>
</dbReference>
<name>A0A1H4EG09_9GAMM</name>